<dbReference type="PANTHER" id="PTHR41878">
    <property type="entry name" value="LEXA REPRESSOR-RELATED"/>
    <property type="match status" value="1"/>
</dbReference>
<proteinExistence type="predicted"/>
<dbReference type="PANTHER" id="PTHR41878:SF1">
    <property type="entry name" value="TNPR PROTEIN"/>
    <property type="match status" value="1"/>
</dbReference>
<dbReference type="KEGG" id="ccot:CCAX7_17140"/>
<evidence type="ECO:0000313" key="3">
    <source>
        <dbReference type="Proteomes" id="UP000287394"/>
    </source>
</evidence>
<dbReference type="AlphaFoldDB" id="A0A9N7L2K4"/>
<dbReference type="InterPro" id="IPR012912">
    <property type="entry name" value="Plasmid_pRiA4b_Orf3-like"/>
</dbReference>
<gene>
    <name evidence="2" type="ORF">CCAX7_17140</name>
</gene>
<feature type="domain" description="Plasmid pRiA4b Orf3-like" evidence="1">
    <location>
        <begin position="11"/>
        <end position="176"/>
    </location>
</feature>
<protein>
    <submittedName>
        <fullName evidence="2">Plasmid pRiA4b ORF-3 family protein</fullName>
    </submittedName>
</protein>
<dbReference type="SUPFAM" id="SSF159941">
    <property type="entry name" value="MM3350-like"/>
    <property type="match status" value="1"/>
</dbReference>
<dbReference type="Gene3D" id="3.10.290.30">
    <property type="entry name" value="MM3350-like"/>
    <property type="match status" value="1"/>
</dbReference>
<name>A0A9N7L2K4_9BACT</name>
<evidence type="ECO:0000259" key="1">
    <source>
        <dbReference type="Pfam" id="PF07929"/>
    </source>
</evidence>
<dbReference type="Pfam" id="PF07929">
    <property type="entry name" value="PRiA4_ORF3"/>
    <property type="match status" value="1"/>
</dbReference>
<organism evidence="2 3">
    <name type="scientific">Capsulimonas corticalis</name>
    <dbReference type="NCBI Taxonomy" id="2219043"/>
    <lineage>
        <taxon>Bacteria</taxon>
        <taxon>Bacillati</taxon>
        <taxon>Armatimonadota</taxon>
        <taxon>Armatimonadia</taxon>
        <taxon>Capsulimonadales</taxon>
        <taxon>Capsulimonadaceae</taxon>
        <taxon>Capsulimonas</taxon>
    </lineage>
</organism>
<dbReference type="EMBL" id="AP025739">
    <property type="protein sequence ID" value="BDI29663.1"/>
    <property type="molecule type" value="Genomic_DNA"/>
</dbReference>
<sequence>MEAMASKSDTIYQLKITLDKIKPSIWRRVQIKGSSNLADMHRVIQTVFGWENSHMHQFIVGKVNYGDASFDDEVEDESAVTLTQLIPEEQSKFRYEYDFGDDWMHTIVVENIAPAEPGVQYPRCLSGKRSGPPEDSGGPFGYPHLLEITSNPEHENYAEMSEWLGEEFDPEKFDLAAVNAALQGRKSRVQRLPK</sequence>
<accession>A0A9N7L2K4</accession>
<dbReference type="InterPro" id="IPR024047">
    <property type="entry name" value="MM3350-like_sf"/>
</dbReference>
<evidence type="ECO:0000313" key="2">
    <source>
        <dbReference type="EMBL" id="BDI29663.1"/>
    </source>
</evidence>
<reference evidence="2 3" key="1">
    <citation type="journal article" date="2019" name="Int. J. Syst. Evol. Microbiol.">
        <title>Capsulimonas corticalis gen. nov., sp. nov., an aerobic capsulated bacterium, of a novel bacterial order, Capsulimonadales ord. nov., of the class Armatimonadia of the phylum Armatimonadetes.</title>
        <authorList>
            <person name="Li J."/>
            <person name="Kudo C."/>
            <person name="Tonouchi A."/>
        </authorList>
    </citation>
    <scope>NUCLEOTIDE SEQUENCE [LARGE SCALE GENOMIC DNA]</scope>
    <source>
        <strain evidence="2 3">AX-7</strain>
    </source>
</reference>
<keyword evidence="3" id="KW-1185">Reference proteome</keyword>
<dbReference type="Proteomes" id="UP000287394">
    <property type="component" value="Chromosome"/>
</dbReference>